<accession>A0A7D4UHC2</accession>
<dbReference type="InterPro" id="IPR010496">
    <property type="entry name" value="AL/BT2_dom"/>
</dbReference>
<evidence type="ECO:0000313" key="4">
    <source>
        <dbReference type="Proteomes" id="UP000505355"/>
    </source>
</evidence>
<dbReference type="Gene3D" id="2.60.120.560">
    <property type="entry name" value="Exo-inulinase, domain 1"/>
    <property type="match status" value="1"/>
</dbReference>
<dbReference type="AlphaFoldDB" id="A0A7D4UHC2"/>
<evidence type="ECO:0000259" key="2">
    <source>
        <dbReference type="Pfam" id="PF06439"/>
    </source>
</evidence>
<dbReference type="KEGG" id="mmab:HQ865_04600"/>
<dbReference type="Proteomes" id="UP000505355">
    <property type="component" value="Chromosome"/>
</dbReference>
<dbReference type="GO" id="GO:0016787">
    <property type="term" value="F:hydrolase activity"/>
    <property type="evidence" value="ECO:0007669"/>
    <property type="project" value="InterPro"/>
</dbReference>
<keyword evidence="4" id="KW-1185">Reference proteome</keyword>
<gene>
    <name evidence="3" type="ORF">HQ865_04600</name>
</gene>
<dbReference type="EMBL" id="CP054139">
    <property type="protein sequence ID" value="QKJ33076.1"/>
    <property type="molecule type" value="Genomic_DNA"/>
</dbReference>
<feature type="signal peptide" evidence="1">
    <location>
        <begin position="1"/>
        <end position="21"/>
    </location>
</feature>
<evidence type="ECO:0000256" key="1">
    <source>
        <dbReference type="SAM" id="SignalP"/>
    </source>
</evidence>
<feature type="chain" id="PRO_5028884288" evidence="1">
    <location>
        <begin position="22"/>
        <end position="280"/>
    </location>
</feature>
<feature type="domain" description="3-keto-alpha-glucoside-1,2-lyase/3-keto-2-hydroxy-glucal hydratase" evidence="2">
    <location>
        <begin position="28"/>
        <end position="267"/>
    </location>
</feature>
<name>A0A7D4UHC2_9SPHI</name>
<organism evidence="3 4">
    <name type="scientific">Mucilaginibacter mali</name>
    <dbReference type="NCBI Taxonomy" id="2740462"/>
    <lineage>
        <taxon>Bacteria</taxon>
        <taxon>Pseudomonadati</taxon>
        <taxon>Bacteroidota</taxon>
        <taxon>Sphingobacteriia</taxon>
        <taxon>Sphingobacteriales</taxon>
        <taxon>Sphingobacteriaceae</taxon>
        <taxon>Mucilaginibacter</taxon>
    </lineage>
</organism>
<evidence type="ECO:0000313" key="3">
    <source>
        <dbReference type="EMBL" id="QKJ33076.1"/>
    </source>
</evidence>
<dbReference type="Pfam" id="PF06439">
    <property type="entry name" value="3keto-disac_hyd"/>
    <property type="match status" value="1"/>
</dbReference>
<sequence>MKHRISCLLLLLLITSFPAFTQGRQQNWVQLFNGRDLGNWDSYLGIPRDTAGKKIGDTPIGLNNDKLNVFTVIKQGGENVIRVSGECIGGISTRAEYENYHLQLQFKWGSWLQKGRKKKDSGLLYHSVGEQGADSGAWMRSQEFQIEEGDCGDYWGCAGAMADVPASKRSEKEYVFDPAGTTLTFSAKSPQGRHCIKRGDGEKAFGEWNTLDLYCYGDTSIHVVNGKVVMVLYHNSQQEKDQVLPLTKGKIQLQSEGAEVFYKDVKLQSINKLPEALLKN</sequence>
<protein>
    <submittedName>
        <fullName evidence="3">DUF1080 domain-containing protein</fullName>
    </submittedName>
</protein>
<reference evidence="3 4" key="1">
    <citation type="submission" date="2020-05" db="EMBL/GenBank/DDBJ databases">
        <title>Mucilaginibacter mali sp. nov.</title>
        <authorList>
            <person name="Kim H.S."/>
            <person name="Lee K.C."/>
            <person name="Suh M.K."/>
            <person name="Kim J.-S."/>
            <person name="Han K.-I."/>
            <person name="Eom M.K."/>
            <person name="Shin Y.K."/>
            <person name="Lee J.-S."/>
        </authorList>
    </citation>
    <scope>NUCLEOTIDE SEQUENCE [LARGE SCALE GENOMIC DNA]</scope>
    <source>
        <strain evidence="3 4">G2-14</strain>
    </source>
</reference>
<keyword evidence="1" id="KW-0732">Signal</keyword>
<proteinExistence type="predicted"/>